<dbReference type="PANTHER" id="PTHR34512">
    <property type="entry name" value="CELL SURFACE PROTEIN"/>
    <property type="match status" value="1"/>
</dbReference>
<proteinExistence type="predicted"/>
<dbReference type="InterPro" id="IPR011047">
    <property type="entry name" value="Quinoprotein_ADH-like_sf"/>
</dbReference>
<reference evidence="2" key="1">
    <citation type="submission" date="2009-11" db="EMBL/GenBank/DDBJ databases">
        <authorList>
            <consortium name="The Broad Institute Genome Sequencing Platform"/>
            <person name="Ward D."/>
            <person name="Feldgarden M."/>
            <person name="Earl A."/>
            <person name="Young S.K."/>
            <person name="Zeng Q."/>
            <person name="Koehrsen M."/>
            <person name="Alvarado L."/>
            <person name="Berlin A."/>
            <person name="Bochicchio J."/>
            <person name="Borenstein D."/>
            <person name="Chapman S.B."/>
            <person name="Chen Z."/>
            <person name="Engels R."/>
            <person name="Freedman E."/>
            <person name="Gellesch M."/>
            <person name="Goldberg J."/>
            <person name="Griggs A."/>
            <person name="Gujja S."/>
            <person name="Heilman E."/>
            <person name="Heiman D."/>
            <person name="Hepburn T."/>
            <person name="Howarth C."/>
            <person name="Jen D."/>
            <person name="Larson L."/>
            <person name="Lewis B."/>
            <person name="Mehta T."/>
            <person name="Park D."/>
            <person name="Pearson M."/>
            <person name="Roberts A."/>
            <person name="Saif S."/>
            <person name="Shea T."/>
            <person name="Shenoy N."/>
            <person name="Sisk P."/>
            <person name="Stolte C."/>
            <person name="Sykes S."/>
            <person name="Thomson T."/>
            <person name="Walk T."/>
            <person name="White J."/>
            <person name="Yandava C."/>
            <person name="Izard J."/>
            <person name="Baranova O.V."/>
            <person name="Blanton J.M."/>
            <person name="Tanner A.C."/>
            <person name="Dewhirst F.E."/>
            <person name="Haas B."/>
            <person name="Nusbaum C."/>
            <person name="Birren B."/>
        </authorList>
    </citation>
    <scope>NUCLEOTIDE SEQUENCE [LARGE SCALE GENOMIC DNA]</scope>
    <source>
        <strain evidence="2">1-1 BBBD Race 1</strain>
    </source>
</reference>
<protein>
    <recommendedName>
        <fullName evidence="1">Pyrrolo-quinoline quinone repeat domain-containing protein</fullName>
    </recommendedName>
</protein>
<dbReference type="Gene3D" id="2.130.10.10">
    <property type="entry name" value="YVTN repeat-like/Quinoprotein amine dehydrogenase"/>
    <property type="match status" value="1"/>
</dbReference>
<evidence type="ECO:0000259" key="1">
    <source>
        <dbReference type="Pfam" id="PF13360"/>
    </source>
</evidence>
<reference evidence="3 4" key="3">
    <citation type="journal article" date="2017" name="G3 (Bethesda)">
        <title>Comparative analysis highlights variable genome content of wheat rusts and divergence of the mating loci.</title>
        <authorList>
            <person name="Cuomo C.A."/>
            <person name="Bakkeren G."/>
            <person name="Khalil H.B."/>
            <person name="Panwar V."/>
            <person name="Joly D."/>
            <person name="Linning R."/>
            <person name="Sakthikumar S."/>
            <person name="Song X."/>
            <person name="Adiconis X."/>
            <person name="Fan L."/>
            <person name="Goldberg J.M."/>
            <person name="Levin J.Z."/>
            <person name="Young S."/>
            <person name="Zeng Q."/>
            <person name="Anikster Y."/>
            <person name="Bruce M."/>
            <person name="Wang M."/>
            <person name="Yin C."/>
            <person name="McCallum B."/>
            <person name="Szabo L.J."/>
            <person name="Hulbert S."/>
            <person name="Chen X."/>
            <person name="Fellers J.P."/>
        </authorList>
    </citation>
    <scope>NUCLEOTIDE SEQUENCE</scope>
    <source>
        <strain evidence="3">isolate 1-1 / race 1 (BBBD)</strain>
        <strain evidence="4">Isolate 1-1 / race 1 (BBBD)</strain>
    </source>
</reference>
<dbReference type="InterPro" id="IPR018391">
    <property type="entry name" value="PQQ_b-propeller_rpt"/>
</dbReference>
<dbReference type="EMBL" id="ADAS02014584">
    <property type="protein sequence ID" value="OAV84600.1"/>
    <property type="molecule type" value="Genomic_DNA"/>
</dbReference>
<dbReference type="Pfam" id="PF13360">
    <property type="entry name" value="PQQ_2"/>
    <property type="match status" value="1"/>
</dbReference>
<organism evidence="2">
    <name type="scientific">Puccinia triticina (isolate 1-1 / race 1 (BBBD))</name>
    <name type="common">Brown leaf rust fungus</name>
    <dbReference type="NCBI Taxonomy" id="630390"/>
    <lineage>
        <taxon>Eukaryota</taxon>
        <taxon>Fungi</taxon>
        <taxon>Dikarya</taxon>
        <taxon>Basidiomycota</taxon>
        <taxon>Pucciniomycotina</taxon>
        <taxon>Pucciniomycetes</taxon>
        <taxon>Pucciniales</taxon>
        <taxon>Pucciniaceae</taxon>
        <taxon>Puccinia</taxon>
    </lineage>
</organism>
<feature type="non-terminal residue" evidence="2">
    <location>
        <position position="1"/>
    </location>
</feature>
<dbReference type="InterPro" id="IPR002372">
    <property type="entry name" value="PQQ_rpt_dom"/>
</dbReference>
<evidence type="ECO:0000313" key="3">
    <source>
        <dbReference type="EnsemblFungi" id="PTTG_31166-t43_1-p1"/>
    </source>
</evidence>
<gene>
    <name evidence="2" type="ORF">PTTG_31166</name>
</gene>
<dbReference type="SUPFAM" id="SSF50998">
    <property type="entry name" value="Quinoprotein alcohol dehydrogenase-like"/>
    <property type="match status" value="1"/>
</dbReference>
<feature type="non-terminal residue" evidence="2">
    <location>
        <position position="147"/>
    </location>
</feature>
<dbReference type="VEuPathDB" id="FungiDB:PTTG_31166"/>
<dbReference type="Proteomes" id="UP000005240">
    <property type="component" value="Unassembled WGS sequence"/>
</dbReference>
<keyword evidence="4" id="KW-1185">Reference proteome</keyword>
<dbReference type="EnsemblFungi" id="PTTG_31166-t43_1">
    <property type="protein sequence ID" value="PTTG_31166-t43_1-p1"/>
    <property type="gene ID" value="PTTG_31166"/>
</dbReference>
<reference evidence="2" key="2">
    <citation type="submission" date="2016-05" db="EMBL/GenBank/DDBJ databases">
        <title>Comparative analysis highlights variable genome content of wheat rusts and divergence of the mating loci.</title>
        <authorList>
            <person name="Cuomo C.A."/>
            <person name="Bakkeren G."/>
            <person name="Szabo L."/>
            <person name="Khalil H."/>
            <person name="Joly D."/>
            <person name="Goldberg J."/>
            <person name="Young S."/>
            <person name="Zeng Q."/>
            <person name="Fellers J."/>
        </authorList>
    </citation>
    <scope>NUCLEOTIDE SEQUENCE [LARGE SCALE GENOMIC DNA]</scope>
    <source>
        <strain evidence="2">1-1 BBBD Race 1</strain>
    </source>
</reference>
<dbReference type="PANTHER" id="PTHR34512:SF30">
    <property type="entry name" value="OUTER MEMBRANE PROTEIN ASSEMBLY FACTOR BAMB"/>
    <property type="match status" value="1"/>
</dbReference>
<evidence type="ECO:0000313" key="2">
    <source>
        <dbReference type="EMBL" id="OAV84600.1"/>
    </source>
</evidence>
<dbReference type="AlphaFoldDB" id="A0A180FVV0"/>
<dbReference type="SMART" id="SM00564">
    <property type="entry name" value="PQQ"/>
    <property type="match status" value="3"/>
</dbReference>
<dbReference type="InterPro" id="IPR015943">
    <property type="entry name" value="WD40/YVTN_repeat-like_dom_sf"/>
</dbReference>
<feature type="domain" description="Pyrrolo-quinoline quinone repeat" evidence="1">
    <location>
        <begin position="2"/>
        <end position="146"/>
    </location>
</feature>
<name>A0A180FVV0_PUCT1</name>
<reference evidence="3" key="4">
    <citation type="submission" date="2025-05" db="UniProtKB">
        <authorList>
            <consortium name="EnsemblFungi"/>
        </authorList>
    </citation>
    <scope>IDENTIFICATION</scope>
    <source>
        <strain evidence="3">isolate 1-1 / race 1 (BBBD)</strain>
    </source>
</reference>
<evidence type="ECO:0000313" key="4">
    <source>
        <dbReference type="Proteomes" id="UP000005240"/>
    </source>
</evidence>
<sequence>TTGSSRWVFDPEKQGIAGYAAGAYELRTDGTTIYAGSGSGHAYAINAADGSLVWVAPLAVDGHSSVYDPVIDGNTVYVTVRHFTNPITGAVFALDRSTGAVQWSHVFSPPTPQTGSGPLDKVVVFGNTIIVSIDDGKIYSLDKATGV</sequence>
<accession>A0A180FVV0</accession>